<dbReference type="Gene3D" id="2.170.16.10">
    <property type="entry name" value="Hedgehog/Intein (Hint) domain"/>
    <property type="match status" value="1"/>
</dbReference>
<dbReference type="InterPro" id="IPR028992">
    <property type="entry name" value="Hedgehog/Intein_dom"/>
</dbReference>
<dbReference type="OrthoDB" id="8671331at2"/>
<evidence type="ECO:0000313" key="3">
    <source>
        <dbReference type="Proteomes" id="UP000216885"/>
    </source>
</evidence>
<protein>
    <recommendedName>
        <fullName evidence="1">Hedgehog/Intein (Hint) domain-containing protein</fullName>
    </recommendedName>
</protein>
<evidence type="ECO:0000259" key="1">
    <source>
        <dbReference type="Pfam" id="PF13403"/>
    </source>
</evidence>
<dbReference type="SUPFAM" id="SSF51294">
    <property type="entry name" value="Hedgehog/intein (Hint) domain"/>
    <property type="match status" value="1"/>
</dbReference>
<dbReference type="GO" id="GO:0016539">
    <property type="term" value="P:intein-mediated protein splicing"/>
    <property type="evidence" value="ECO:0007669"/>
    <property type="project" value="InterPro"/>
</dbReference>
<dbReference type="PROSITE" id="PS50817">
    <property type="entry name" value="INTEIN_N_TER"/>
    <property type="match status" value="1"/>
</dbReference>
<dbReference type="RefSeq" id="WP_094820887.1">
    <property type="nucleotide sequence ID" value="NZ_NEVO01000007.1"/>
</dbReference>
<feature type="domain" description="Hedgehog/Intein (Hint)" evidence="1">
    <location>
        <begin position="210"/>
        <end position="346"/>
    </location>
</feature>
<accession>A0A261TZI7</accession>
<sequence length="411" mass="43915">MAIIGIDIGSSDQTIDESNYDAGDTLSLNVLGSNTLTIDGVDATANFGAGVTAAGSPTYNLINGGSLTINSGLANLSALSSVNYNIGDGSELTINAPTASVGLINNQTINFTGDGGGVFSYQPSSLLSTGQTFNVESLGVGDTLSVGTRTNGVLTYNAETQTGTLTYGALPLVGGGPVTFNIQGMTQEDYDAIVADHGGNTGFGEFVSPVCFLRGTMIQTTKGEVAIEDLVPGDVVIGQSGERTVKWVGFRKTYTKRIPADRRAEHMPIRIVRDAIAENVPSKDIVVSPGHHILVEGKLVRAQDLVNGKTIYQETHHVSYEYFHVELDQFDVISAHGLMSESWADGGNRDYFQNADVTALRPEDRKRRRADRPGFVALRKGAELERLQAVYAARAEKLQQEQDQELMVAYG</sequence>
<dbReference type="EMBL" id="NEVQ01000014">
    <property type="protein sequence ID" value="OZI54815.1"/>
    <property type="molecule type" value="Genomic_DNA"/>
</dbReference>
<evidence type="ECO:0000313" key="2">
    <source>
        <dbReference type="EMBL" id="OZI54815.1"/>
    </source>
</evidence>
<dbReference type="InterPro" id="IPR006141">
    <property type="entry name" value="Intein_N"/>
</dbReference>
<dbReference type="AlphaFoldDB" id="A0A261TZI7"/>
<dbReference type="InterPro" id="IPR036844">
    <property type="entry name" value="Hint_dom_sf"/>
</dbReference>
<gene>
    <name evidence="2" type="ORF">CAL20_16180</name>
</gene>
<name>A0A261TZI7_9BORD</name>
<proteinExistence type="predicted"/>
<reference evidence="2 3" key="1">
    <citation type="submission" date="2017-05" db="EMBL/GenBank/DDBJ databases">
        <title>Complete and WGS of Bordetella genogroups.</title>
        <authorList>
            <person name="Spilker T."/>
            <person name="LiPuma J."/>
        </authorList>
    </citation>
    <scope>NUCLEOTIDE SEQUENCE [LARGE SCALE GENOMIC DNA]</scope>
    <source>
        <strain evidence="2 3">AU9919</strain>
    </source>
</reference>
<comment type="caution">
    <text evidence="2">The sequence shown here is derived from an EMBL/GenBank/DDBJ whole genome shotgun (WGS) entry which is preliminary data.</text>
</comment>
<dbReference type="Pfam" id="PF13403">
    <property type="entry name" value="Hint_2"/>
    <property type="match status" value="1"/>
</dbReference>
<organism evidence="2 3">
    <name type="scientific">Bordetella genomosp. 4</name>
    <dbReference type="NCBI Taxonomy" id="463044"/>
    <lineage>
        <taxon>Bacteria</taxon>
        <taxon>Pseudomonadati</taxon>
        <taxon>Pseudomonadota</taxon>
        <taxon>Betaproteobacteria</taxon>
        <taxon>Burkholderiales</taxon>
        <taxon>Alcaligenaceae</taxon>
        <taxon>Bordetella</taxon>
    </lineage>
</organism>
<keyword evidence="3" id="KW-1185">Reference proteome</keyword>
<dbReference type="Proteomes" id="UP000216885">
    <property type="component" value="Unassembled WGS sequence"/>
</dbReference>